<accession>A0A250XKU4</accession>
<dbReference type="Gene3D" id="3.30.40.10">
    <property type="entry name" value="Zinc/RING finger domain, C3HC4 (zinc finger)"/>
    <property type="match status" value="1"/>
</dbReference>
<keyword evidence="3" id="KW-1133">Transmembrane helix</keyword>
<dbReference type="GO" id="GO:0008270">
    <property type="term" value="F:zinc ion binding"/>
    <property type="evidence" value="ECO:0007669"/>
    <property type="project" value="UniProtKB-KW"/>
</dbReference>
<dbReference type="PANTHER" id="PTHR22765">
    <property type="entry name" value="RING FINGER AND PROTEASE ASSOCIATED DOMAIN-CONTAINING"/>
    <property type="match status" value="1"/>
</dbReference>
<dbReference type="GO" id="GO:0061630">
    <property type="term" value="F:ubiquitin protein ligase activity"/>
    <property type="evidence" value="ECO:0007669"/>
    <property type="project" value="TreeGrafter"/>
</dbReference>
<keyword evidence="1" id="KW-0863">Zinc-finger</keyword>
<feature type="transmembrane region" description="Helical" evidence="3">
    <location>
        <begin position="58"/>
        <end position="81"/>
    </location>
</feature>
<keyword evidence="1" id="KW-0479">Metal-binding</keyword>
<dbReference type="GO" id="GO:0006511">
    <property type="term" value="P:ubiquitin-dependent protein catabolic process"/>
    <property type="evidence" value="ECO:0007669"/>
    <property type="project" value="TreeGrafter"/>
</dbReference>
<dbReference type="OrthoDB" id="8062037at2759"/>
<keyword evidence="3" id="KW-0472">Membrane</keyword>
<gene>
    <name evidence="5" type="ORF">CEUSTIGMA_g11123.t1</name>
</gene>
<evidence type="ECO:0000256" key="1">
    <source>
        <dbReference type="PROSITE-ProRule" id="PRU00175"/>
    </source>
</evidence>
<dbReference type="PROSITE" id="PS50089">
    <property type="entry name" value="ZF_RING_2"/>
    <property type="match status" value="1"/>
</dbReference>
<dbReference type="SUPFAM" id="SSF57850">
    <property type="entry name" value="RING/U-box"/>
    <property type="match status" value="1"/>
</dbReference>
<sequence>MIIFFSSSPGAWYAGPLLMLLPLLVDGTLLSVFVEIVSSILEAFWSALGLNFMLRDDGMLPTLAIFLQNAIVISVAIYGGYQLGRLMSRRWNIQRGLRALFSGLQGGWPQGTQQQHQPGFFNQREQARRAGPGSQPRPPRATQEQVAEVLQGLPTEIFATKEDLEHMTVHELKERLETSGMDPSCFLEKRELVDQLLEPSNSSASTCAICSDDYCSGDILRILKCRHKFHIECVDKWLLACDYSRPPACPMCNAELELRSHAQK</sequence>
<dbReference type="InterPro" id="IPR051826">
    <property type="entry name" value="E3_ubiquitin-ligase_domain"/>
</dbReference>
<dbReference type="AlphaFoldDB" id="A0A250XKU4"/>
<comment type="caution">
    <text evidence="5">The sequence shown here is derived from an EMBL/GenBank/DDBJ whole genome shotgun (WGS) entry which is preliminary data.</text>
</comment>
<organism evidence="5 6">
    <name type="scientific">Chlamydomonas eustigma</name>
    <dbReference type="NCBI Taxonomy" id="1157962"/>
    <lineage>
        <taxon>Eukaryota</taxon>
        <taxon>Viridiplantae</taxon>
        <taxon>Chlorophyta</taxon>
        <taxon>core chlorophytes</taxon>
        <taxon>Chlorophyceae</taxon>
        <taxon>CS clade</taxon>
        <taxon>Chlamydomonadales</taxon>
        <taxon>Chlamydomonadaceae</taxon>
        <taxon>Chlamydomonas</taxon>
    </lineage>
</organism>
<dbReference type="Proteomes" id="UP000232323">
    <property type="component" value="Unassembled WGS sequence"/>
</dbReference>
<feature type="region of interest" description="Disordered" evidence="2">
    <location>
        <begin position="125"/>
        <end position="145"/>
    </location>
</feature>
<reference evidence="5 6" key="1">
    <citation type="submission" date="2017-08" db="EMBL/GenBank/DDBJ databases">
        <title>Acidophilic green algal genome provides insights into adaptation to an acidic environment.</title>
        <authorList>
            <person name="Hirooka S."/>
            <person name="Hirose Y."/>
            <person name="Kanesaki Y."/>
            <person name="Higuchi S."/>
            <person name="Fujiwara T."/>
            <person name="Onuma R."/>
            <person name="Era A."/>
            <person name="Ohbayashi R."/>
            <person name="Uzuka A."/>
            <person name="Nozaki H."/>
            <person name="Yoshikawa H."/>
            <person name="Miyagishima S.Y."/>
        </authorList>
    </citation>
    <scope>NUCLEOTIDE SEQUENCE [LARGE SCALE GENOMIC DNA]</scope>
    <source>
        <strain evidence="5 6">NIES-2499</strain>
    </source>
</reference>
<evidence type="ECO:0000256" key="2">
    <source>
        <dbReference type="SAM" id="MobiDB-lite"/>
    </source>
</evidence>
<evidence type="ECO:0000259" key="4">
    <source>
        <dbReference type="PROSITE" id="PS50089"/>
    </source>
</evidence>
<dbReference type="InterPro" id="IPR013083">
    <property type="entry name" value="Znf_RING/FYVE/PHD"/>
</dbReference>
<dbReference type="InterPro" id="IPR001841">
    <property type="entry name" value="Znf_RING"/>
</dbReference>
<evidence type="ECO:0000313" key="6">
    <source>
        <dbReference type="Proteomes" id="UP000232323"/>
    </source>
</evidence>
<evidence type="ECO:0000313" key="5">
    <source>
        <dbReference type="EMBL" id="GAX83698.1"/>
    </source>
</evidence>
<evidence type="ECO:0000256" key="3">
    <source>
        <dbReference type="SAM" id="Phobius"/>
    </source>
</evidence>
<keyword evidence="3" id="KW-0812">Transmembrane</keyword>
<name>A0A250XKU4_9CHLO</name>
<dbReference type="PANTHER" id="PTHR22765:SF434">
    <property type="entry name" value="GB|AAD18119.1-RELATED"/>
    <property type="match status" value="1"/>
</dbReference>
<dbReference type="EMBL" id="BEGY01000105">
    <property type="protein sequence ID" value="GAX83698.1"/>
    <property type="molecule type" value="Genomic_DNA"/>
</dbReference>
<dbReference type="SMART" id="SM00184">
    <property type="entry name" value="RING"/>
    <property type="match status" value="1"/>
</dbReference>
<proteinExistence type="predicted"/>
<keyword evidence="6" id="KW-1185">Reference proteome</keyword>
<keyword evidence="1" id="KW-0862">Zinc</keyword>
<feature type="transmembrane region" description="Helical" evidence="3">
    <location>
        <begin position="12"/>
        <end position="38"/>
    </location>
</feature>
<protein>
    <recommendedName>
        <fullName evidence="4">RING-type domain-containing protein</fullName>
    </recommendedName>
</protein>
<dbReference type="STRING" id="1157962.A0A250XKU4"/>
<dbReference type="Pfam" id="PF13639">
    <property type="entry name" value="zf-RING_2"/>
    <property type="match status" value="1"/>
</dbReference>
<feature type="domain" description="RING-type" evidence="4">
    <location>
        <begin position="207"/>
        <end position="253"/>
    </location>
</feature>